<accession>A0ABP8UBX4</accession>
<evidence type="ECO:0000313" key="3">
    <source>
        <dbReference type="Proteomes" id="UP001501442"/>
    </source>
</evidence>
<proteinExistence type="predicted"/>
<comment type="caution">
    <text evidence="2">The sequence shown here is derived from an EMBL/GenBank/DDBJ whole genome shotgun (WGS) entry which is preliminary data.</text>
</comment>
<dbReference type="Proteomes" id="UP001501442">
    <property type="component" value="Unassembled WGS sequence"/>
</dbReference>
<feature type="domain" description="Peptidase C51" evidence="1">
    <location>
        <begin position="43"/>
        <end position="126"/>
    </location>
</feature>
<evidence type="ECO:0000313" key="2">
    <source>
        <dbReference type="EMBL" id="GAA4626854.1"/>
    </source>
</evidence>
<gene>
    <name evidence="2" type="ORF">GCM10023196_036800</name>
</gene>
<evidence type="ECO:0000259" key="1">
    <source>
        <dbReference type="Pfam" id="PF05257"/>
    </source>
</evidence>
<dbReference type="Gene3D" id="3.90.1720.10">
    <property type="entry name" value="endopeptidase domain like (from Nostoc punctiforme)"/>
    <property type="match status" value="1"/>
</dbReference>
<dbReference type="EMBL" id="BAABHK010000004">
    <property type="protein sequence ID" value="GAA4626854.1"/>
    <property type="molecule type" value="Genomic_DNA"/>
</dbReference>
<dbReference type="RefSeq" id="WP_345432069.1">
    <property type="nucleotide sequence ID" value="NZ_BAABHK010000004.1"/>
</dbReference>
<reference evidence="3" key="1">
    <citation type="journal article" date="2019" name="Int. J. Syst. Evol. Microbiol.">
        <title>The Global Catalogue of Microorganisms (GCM) 10K type strain sequencing project: providing services to taxonomists for standard genome sequencing and annotation.</title>
        <authorList>
            <consortium name="The Broad Institute Genomics Platform"/>
            <consortium name="The Broad Institute Genome Sequencing Center for Infectious Disease"/>
            <person name="Wu L."/>
            <person name="Ma J."/>
        </authorList>
    </citation>
    <scope>NUCLEOTIDE SEQUENCE [LARGE SCALE GENOMIC DNA]</scope>
    <source>
        <strain evidence="3">JCM 17939</strain>
    </source>
</reference>
<name>A0ABP8UBX4_9ACTN</name>
<organism evidence="2 3">
    <name type="scientific">Actinoallomurus vinaceus</name>
    <dbReference type="NCBI Taxonomy" id="1080074"/>
    <lineage>
        <taxon>Bacteria</taxon>
        <taxon>Bacillati</taxon>
        <taxon>Actinomycetota</taxon>
        <taxon>Actinomycetes</taxon>
        <taxon>Streptosporangiales</taxon>
        <taxon>Thermomonosporaceae</taxon>
        <taxon>Actinoallomurus</taxon>
    </lineage>
</organism>
<sequence>MDGRDAFLAKALSQRGMCRKANGTTTYGTWFAELVHDAAFKAGDFCAMGLLWCADQTGQLDVLGGGNRAWAWVPSWWDHFHAQGRTTDKPGRGRIVFFNFGSGGPAHVGAVLQDNHDGTIETIEFNTLNGQCAPRTRSLSLVYGFADPAWPADPAQDEDLAIVVSLGA</sequence>
<dbReference type="InterPro" id="IPR007921">
    <property type="entry name" value="CHAP_dom"/>
</dbReference>
<protein>
    <recommendedName>
        <fullName evidence="1">Peptidase C51 domain-containing protein</fullName>
    </recommendedName>
</protein>
<dbReference type="Pfam" id="PF05257">
    <property type="entry name" value="CHAP"/>
    <property type="match status" value="1"/>
</dbReference>
<keyword evidence="3" id="KW-1185">Reference proteome</keyword>